<feature type="domain" description="J" evidence="13">
    <location>
        <begin position="1041"/>
        <end position="1106"/>
    </location>
</feature>
<dbReference type="InterPro" id="IPR003699">
    <property type="entry name" value="QueA"/>
</dbReference>
<dbReference type="InterPro" id="IPR016039">
    <property type="entry name" value="Thiolase-like"/>
</dbReference>
<dbReference type="PROSITE" id="PS00177">
    <property type="entry name" value="TOPOISOMERASE_II"/>
    <property type="match status" value="1"/>
</dbReference>
<protein>
    <recommendedName>
        <fullName evidence="11">DNA topoisomerase 2</fullName>
        <ecNumber evidence="11">5.6.2.2</ecNumber>
    </recommendedName>
</protein>
<dbReference type="InterPro" id="IPR014030">
    <property type="entry name" value="Ketoacyl_synth_N"/>
</dbReference>
<dbReference type="Pfam" id="PF00109">
    <property type="entry name" value="ketoacyl-synt"/>
    <property type="match status" value="1"/>
</dbReference>
<evidence type="ECO:0000256" key="10">
    <source>
        <dbReference type="RuleBase" id="RU003694"/>
    </source>
</evidence>
<dbReference type="InterPro" id="IPR018201">
    <property type="entry name" value="Ketoacyl_synth_AS"/>
</dbReference>
<dbReference type="PANTHER" id="PTHR45866">
    <property type="entry name" value="DNA GYRASE/TOPOISOMERASE SUBUNIT B"/>
    <property type="match status" value="1"/>
</dbReference>
<comment type="subunit">
    <text evidence="11">Homodimer.</text>
</comment>
<dbReference type="GO" id="GO:0003918">
    <property type="term" value="F:DNA topoisomerase type II (double strand cut, ATP-hydrolyzing) activity"/>
    <property type="evidence" value="ECO:0007669"/>
    <property type="project" value="UniProtKB-UniRule"/>
</dbReference>
<dbReference type="Gene3D" id="3.30.230.10">
    <property type="match status" value="1"/>
</dbReference>
<dbReference type="STRING" id="50429.A0A2B4RJ23"/>
<dbReference type="InterPro" id="IPR014721">
    <property type="entry name" value="Ribsml_uS5_D2-typ_fold_subgr"/>
</dbReference>
<sequence length="1200" mass="132855">MDLFTQYAMIVVDQAVKQAEIDISLIDPSGIGVIWGAGIGGITTFESEVMNFALGDGTPKFNPFFIPKMIVDIAPGMISIKHGFSGPNFSTVSACASSGNALFDALNYIRWGHANVMISGGSEAAITRSGIGGFNALYALSTRNDDPSIASRPFDKDRDGFVMGEGAGCIVLEEYEHAKKRGATIYAEFAGGGLSADAHHLTAPHPDGVGAKQSMLNCLKDARVDKKTIDGINVHGTSTPLGDLAEIKSVCSLFENIQSLDWKTHIRARPGMYIGKLGDGSASDDGIYILIKEVIDNSIDEFVMGEGAVIEINIEGRTVTIRDFGRGIPLGKIVDVVSKMNTGGKYDNRAFKKSVGLNGVGTKAVNALSKHFEVISMRGGQIASAVFERGELISHTPAKLTGEKQGTKVVFTPDETIFKNFAFQDLYVVNMIKNYAYLNPGLNIIFNDTNYSSKNGLKDLLEQNIRIENVAYPIIHLKDTDIEVAMTHLKNQYNETYYSFVNGQHTTQGGTHQSAVKEALVKVIRDFFDKQYDAGDIRKSILLALSIKVMDPVFESQTKTKLGSTEMGAGLPTVRSFINDFFKRELDNYLHKNTDTVEAIRKNILQAERERKELLGVRKLAKERAKKSSIHNKKLRDCRVHLGDLKKQQRLNTTLFITEGDSASGSITKSRDVNTQAVFSLKGKPKNTYNLTKKIVYENEEFNLLQAALNIEEGIENLRYNNIVIATDADDDVVAQKQNYYWYFGNGAGLNFNTNPPTAVTDGKVRTFEGSATISDENGDLLFYTDGTTVWDKNHTVMPNGTGLRGSSSSTQSGVLVPMPGDANKYYVFTVGFMDPVFCYSIVDLSLRGGLGDVMRAYKNIELFTDWSFGRRYAAEKIAAVRHSNGRDFWVIGHDYEKPLRRGNYQQNPEFTKLTPGDHTIYIKDGDPACNIYKMDFVVLNFPKFFSPDGDGINDEWKIENWNKDFYKGLGTFKPVEVEDLNKHKMDSEQFRISKKFADKVNIALKENKRICAVGTTVMRAIESCVTPNGFLNSYEGMKKDYYKVLGVSKSASASEIKKAYRKLAIKYHPDKNPGDKQSDKKFKESAEAYEVLSNPEKRDRYDQFGHSAFESGGAGGFGGMNMDDIFSQFGDIFGGGFGSFGGGSRGRSRGYVKGSNLRIRVKLTLKEIAEGVRKKVKVRRKKQEVFVIVIVKPVGVRVK</sequence>
<dbReference type="OrthoDB" id="10037494at2759"/>
<dbReference type="PROSITE" id="PS52004">
    <property type="entry name" value="KS3_2"/>
    <property type="match status" value="1"/>
</dbReference>
<accession>A0A2B4RJ23</accession>
<keyword evidence="12" id="KW-0175">Coiled coil</keyword>
<dbReference type="Gene3D" id="3.30.565.10">
    <property type="entry name" value="Histidine kinase-like ATPase, C-terminal domain"/>
    <property type="match status" value="1"/>
</dbReference>
<dbReference type="PRINTS" id="PR00625">
    <property type="entry name" value="JDOMAIN"/>
</dbReference>
<dbReference type="InterPro" id="IPR013760">
    <property type="entry name" value="Topo_IIA-like_dom_sf"/>
</dbReference>
<dbReference type="SMART" id="SM00387">
    <property type="entry name" value="HATPase_c"/>
    <property type="match status" value="1"/>
</dbReference>
<keyword evidence="9 11" id="KW-0413">Isomerase</keyword>
<keyword evidence="7" id="KW-0671">Queuosine biosynthesis</keyword>
<evidence type="ECO:0000259" key="13">
    <source>
        <dbReference type="PROSITE" id="PS50076"/>
    </source>
</evidence>
<dbReference type="GO" id="GO:0005524">
    <property type="term" value="F:ATP binding"/>
    <property type="evidence" value="ECO:0007669"/>
    <property type="project" value="UniProtKB-UniRule"/>
</dbReference>
<dbReference type="PROSITE" id="PS50076">
    <property type="entry name" value="DNAJ_2"/>
    <property type="match status" value="1"/>
</dbReference>
<dbReference type="InterPro" id="IPR013506">
    <property type="entry name" value="Topo_IIA_bsu_dom2"/>
</dbReference>
<dbReference type="Pfam" id="PF00204">
    <property type="entry name" value="DNA_gyraseB"/>
    <property type="match status" value="1"/>
</dbReference>
<evidence type="ECO:0000259" key="14">
    <source>
        <dbReference type="PROSITE" id="PS52004"/>
    </source>
</evidence>
<comment type="catalytic activity">
    <reaction evidence="1 11">
        <text>ATP-dependent breakage, passage and rejoining of double-stranded DNA.</text>
        <dbReference type="EC" id="5.6.2.2"/>
    </reaction>
</comment>
<evidence type="ECO:0000256" key="12">
    <source>
        <dbReference type="SAM" id="Coils"/>
    </source>
</evidence>
<evidence type="ECO:0000256" key="9">
    <source>
        <dbReference type="ARBA" id="ARBA00023235"/>
    </source>
</evidence>
<reference evidence="15" key="1">
    <citation type="journal article" date="2017" name="J. ISSAAS">
        <title>Comparative analysis of the genomes of Stylophora pistillata and Acropora digitifera provides evidence for extensive differences between species of corals.</title>
        <authorList>
            <person name="Voolstra C.R."/>
            <person name="Li Y."/>
            <person name="Liew Y.J."/>
            <person name="Baumgarten S."/>
            <person name="Zoccola D."/>
            <person name="Flot J.-F."/>
            <person name="Tambutte S."/>
            <person name="Allemand D."/>
            <person name="Aranda M."/>
        </authorList>
    </citation>
    <scope>NUCLEOTIDE SEQUENCE</scope>
    <source>
        <strain evidence="15">CSM Monaco</strain>
        <tissue evidence="15">Whole animal</tissue>
    </source>
</reference>
<keyword evidence="5 10" id="KW-0808">Transferase</keyword>
<dbReference type="Pfam" id="PF02518">
    <property type="entry name" value="HATPase_c"/>
    <property type="match status" value="1"/>
</dbReference>
<dbReference type="InterPro" id="IPR006171">
    <property type="entry name" value="TOPRIM_dom"/>
</dbReference>
<dbReference type="Gene3D" id="3.40.47.10">
    <property type="match status" value="1"/>
</dbReference>
<dbReference type="Pfam" id="PF02547">
    <property type="entry name" value="Queuosine_synth"/>
    <property type="match status" value="1"/>
</dbReference>
<evidence type="ECO:0000256" key="1">
    <source>
        <dbReference type="ARBA" id="ARBA00000185"/>
    </source>
</evidence>
<dbReference type="SUPFAM" id="SSF53901">
    <property type="entry name" value="Thiolase-like"/>
    <property type="match status" value="2"/>
</dbReference>
<keyword evidence="8" id="KW-0143">Chaperone</keyword>
<keyword evidence="4" id="KW-0963">Cytoplasm</keyword>
<dbReference type="FunFam" id="1.10.287.110:FF:000034">
    <property type="entry name" value="Chaperone protein DnaJ"/>
    <property type="match status" value="1"/>
</dbReference>
<dbReference type="InterPro" id="IPR020841">
    <property type="entry name" value="PKS_Beta-ketoAc_synthase_dom"/>
</dbReference>
<dbReference type="EMBL" id="LSMT01000491">
    <property type="protein sequence ID" value="PFX17186.1"/>
    <property type="molecule type" value="Genomic_DNA"/>
</dbReference>
<evidence type="ECO:0000256" key="11">
    <source>
        <dbReference type="RuleBase" id="RU362094"/>
    </source>
</evidence>
<evidence type="ECO:0000313" key="15">
    <source>
        <dbReference type="EMBL" id="PFX17186.1"/>
    </source>
</evidence>
<dbReference type="InterPro" id="IPR003594">
    <property type="entry name" value="HATPase_dom"/>
</dbReference>
<dbReference type="Pfam" id="PF00226">
    <property type="entry name" value="DnaJ"/>
    <property type="match status" value="1"/>
</dbReference>
<dbReference type="Gene3D" id="3.40.50.670">
    <property type="match status" value="1"/>
</dbReference>
<dbReference type="Pfam" id="PF02801">
    <property type="entry name" value="Ketoacyl-synt_C"/>
    <property type="match status" value="1"/>
</dbReference>
<dbReference type="SMART" id="SM00433">
    <property type="entry name" value="TOP2c"/>
    <property type="match status" value="1"/>
</dbReference>
<organism evidence="15">
    <name type="scientific">Stylophora pistillata</name>
    <name type="common">Smooth cauliflower coral</name>
    <dbReference type="NCBI Taxonomy" id="50429"/>
    <lineage>
        <taxon>Eukaryota</taxon>
        <taxon>Metazoa</taxon>
        <taxon>Cnidaria</taxon>
        <taxon>Anthozoa</taxon>
        <taxon>Hexacorallia</taxon>
        <taxon>Scleractinia</taxon>
        <taxon>Astrocoeniina</taxon>
        <taxon>Pocilloporidae</taxon>
        <taxon>Stylophora</taxon>
    </lineage>
</organism>
<evidence type="ECO:0000256" key="3">
    <source>
        <dbReference type="ARBA" id="ARBA00008467"/>
    </source>
</evidence>
<evidence type="ECO:0000256" key="6">
    <source>
        <dbReference type="ARBA" id="ARBA00022691"/>
    </source>
</evidence>
<dbReference type="GO" id="GO:0006265">
    <property type="term" value="P:DNA topological change"/>
    <property type="evidence" value="ECO:0007669"/>
    <property type="project" value="UniProtKB-UniRule"/>
</dbReference>
<feature type="domain" description="Ketosynthase family 3 (KS3)" evidence="14">
    <location>
        <begin position="1"/>
        <end position="337"/>
    </location>
</feature>
<dbReference type="InterPro" id="IPR013759">
    <property type="entry name" value="Topo_IIA_B_C"/>
</dbReference>
<dbReference type="SUPFAM" id="SSF54211">
    <property type="entry name" value="Ribosomal protein S5 domain 2-like"/>
    <property type="match status" value="1"/>
</dbReference>
<dbReference type="AlphaFoldDB" id="A0A2B4RJ23"/>
<gene>
    <name evidence="15" type="primary">parE</name>
    <name evidence="15" type="ORF">AWC38_SpisGene18509</name>
</gene>
<evidence type="ECO:0000256" key="5">
    <source>
        <dbReference type="ARBA" id="ARBA00022679"/>
    </source>
</evidence>
<dbReference type="InterPro" id="IPR001623">
    <property type="entry name" value="DnaJ_domain"/>
</dbReference>
<evidence type="ECO:0000256" key="4">
    <source>
        <dbReference type="ARBA" id="ARBA00022490"/>
    </source>
</evidence>
<dbReference type="PRINTS" id="PR00418">
    <property type="entry name" value="TPI2FAMILY"/>
</dbReference>
<dbReference type="SUPFAM" id="SSF46565">
    <property type="entry name" value="Chaperone J-domain"/>
    <property type="match status" value="1"/>
</dbReference>
<comment type="similarity">
    <text evidence="11">Belongs to the type II topoisomerase family.</text>
</comment>
<evidence type="ECO:0000256" key="2">
    <source>
        <dbReference type="ARBA" id="ARBA00001946"/>
    </source>
</evidence>
<dbReference type="Gene3D" id="1.10.287.110">
    <property type="entry name" value="DnaJ domain"/>
    <property type="match status" value="1"/>
</dbReference>
<dbReference type="InterPro" id="IPR000794">
    <property type="entry name" value="Beta-ketoacyl_synthase"/>
</dbReference>
<feature type="coiled-coil region" evidence="12">
    <location>
        <begin position="590"/>
        <end position="624"/>
    </location>
</feature>
<dbReference type="SUPFAM" id="SSF111337">
    <property type="entry name" value="QueA-like"/>
    <property type="match status" value="1"/>
</dbReference>
<dbReference type="GO" id="GO:0006633">
    <property type="term" value="P:fatty acid biosynthetic process"/>
    <property type="evidence" value="ECO:0007669"/>
    <property type="project" value="InterPro"/>
</dbReference>
<evidence type="ECO:0000256" key="8">
    <source>
        <dbReference type="ARBA" id="ARBA00023186"/>
    </source>
</evidence>
<dbReference type="GO" id="GO:0008616">
    <property type="term" value="P:tRNA queuosine(34) biosynthetic process"/>
    <property type="evidence" value="ECO:0007669"/>
    <property type="project" value="UniProtKB-KW"/>
</dbReference>
<dbReference type="PANTHER" id="PTHR45866:SF2">
    <property type="entry name" value="DNA TOPOISOMERASE (ATP-HYDROLYZING)"/>
    <property type="match status" value="1"/>
</dbReference>
<proteinExistence type="inferred from homology"/>
<dbReference type="CDD" id="cd06257">
    <property type="entry name" value="DnaJ"/>
    <property type="match status" value="1"/>
</dbReference>
<dbReference type="InterPro" id="IPR036100">
    <property type="entry name" value="QueA_sf"/>
</dbReference>
<dbReference type="InterPro" id="IPR042118">
    <property type="entry name" value="QueA_dom1"/>
</dbReference>
<dbReference type="InterPro" id="IPR018522">
    <property type="entry name" value="TopoIIA_CS"/>
</dbReference>
<comment type="similarity">
    <text evidence="3 10">Belongs to the thiolase-like superfamily. Beta-ketoacyl-ACP synthases family.</text>
</comment>
<keyword evidence="11" id="KW-0238">DNA-binding</keyword>
<dbReference type="InterPro" id="IPR001241">
    <property type="entry name" value="Topo_IIA"/>
</dbReference>
<keyword evidence="11" id="KW-0799">Topoisomerase</keyword>
<comment type="caution">
    <text evidence="15">The sequence shown here is derived from an EMBL/GenBank/DDBJ whole genome shotgun (WGS) entry which is preliminary data.</text>
</comment>
<dbReference type="InterPro" id="IPR014031">
    <property type="entry name" value="Ketoacyl_synth_C"/>
</dbReference>
<keyword evidence="11" id="KW-0067">ATP-binding</keyword>
<dbReference type="Gene3D" id="3.40.1780.10">
    <property type="entry name" value="QueA-like"/>
    <property type="match status" value="1"/>
</dbReference>
<dbReference type="InterPro" id="IPR036890">
    <property type="entry name" value="HATPase_C_sf"/>
</dbReference>
<dbReference type="PROSITE" id="PS00606">
    <property type="entry name" value="KS3_1"/>
    <property type="match status" value="1"/>
</dbReference>
<comment type="function">
    <text evidence="11">Control of topological states of DNA by transient breakage and subsequent rejoining of DNA strands. Topoisomerase II makes double-strand breaks.</text>
</comment>
<keyword evidence="11" id="KW-0547">Nucleotide-binding</keyword>
<dbReference type="FunFam" id="3.30.565.10:FF:000063">
    <property type="entry name" value="DNA topoisomerase (ATP-hydrolyzing)"/>
    <property type="match status" value="1"/>
</dbReference>
<dbReference type="GO" id="GO:0004315">
    <property type="term" value="F:3-oxoacyl-[acyl-carrier-protein] synthase activity"/>
    <property type="evidence" value="ECO:0007669"/>
    <property type="project" value="InterPro"/>
</dbReference>
<dbReference type="Pfam" id="PF01751">
    <property type="entry name" value="Toprim"/>
    <property type="match status" value="1"/>
</dbReference>
<dbReference type="SUPFAM" id="SSF55874">
    <property type="entry name" value="ATPase domain of HSP90 chaperone/DNA topoisomerase II/histidine kinase"/>
    <property type="match status" value="1"/>
</dbReference>
<dbReference type="EC" id="5.6.2.2" evidence="11"/>
<dbReference type="SMART" id="SM00825">
    <property type="entry name" value="PKS_KS"/>
    <property type="match status" value="1"/>
</dbReference>
<comment type="cofactor">
    <cofactor evidence="2">
        <name>Mg(2+)</name>
        <dbReference type="ChEBI" id="CHEBI:18420"/>
    </cofactor>
</comment>
<dbReference type="SMART" id="SM00271">
    <property type="entry name" value="DnaJ"/>
    <property type="match status" value="1"/>
</dbReference>
<name>A0A2B4RJ23_STYPI</name>
<dbReference type="GO" id="GO:0003677">
    <property type="term" value="F:DNA binding"/>
    <property type="evidence" value="ECO:0007669"/>
    <property type="project" value="UniProtKB-UniRule"/>
</dbReference>
<dbReference type="SUPFAM" id="SSF56719">
    <property type="entry name" value="Type II DNA topoisomerase"/>
    <property type="match status" value="1"/>
</dbReference>
<evidence type="ECO:0000256" key="7">
    <source>
        <dbReference type="ARBA" id="ARBA00022785"/>
    </source>
</evidence>
<dbReference type="InterPro" id="IPR020568">
    <property type="entry name" value="Ribosomal_Su5_D2-typ_SF"/>
</dbReference>
<dbReference type="CDD" id="cd00834">
    <property type="entry name" value="KAS_I_II"/>
    <property type="match status" value="1"/>
</dbReference>
<keyword evidence="6" id="KW-0949">S-adenosyl-L-methionine</keyword>
<dbReference type="InterPro" id="IPR036869">
    <property type="entry name" value="J_dom_sf"/>
</dbReference>